<dbReference type="RefSeq" id="WP_154919832.1">
    <property type="nucleotide sequence ID" value="NZ_VUOE01000002.1"/>
</dbReference>
<accession>A0A5B2TSU3</accession>
<proteinExistence type="predicted"/>
<comment type="caution">
    <text evidence="1">The sequence shown here is derived from an EMBL/GenBank/DDBJ whole genome shotgun (WGS) entry which is preliminary data.</text>
</comment>
<name>A0A5B2TSU3_9FLAO</name>
<protein>
    <submittedName>
        <fullName evidence="1">Uncharacterized protein</fullName>
    </submittedName>
</protein>
<reference evidence="1 2" key="1">
    <citation type="submission" date="2019-09" db="EMBL/GenBank/DDBJ databases">
        <authorList>
            <person name="Khan S.A."/>
            <person name="Jeon C.O."/>
            <person name="Chun B.H."/>
            <person name="Jeong S.E."/>
        </authorList>
    </citation>
    <scope>NUCLEOTIDE SEQUENCE [LARGE SCALE GENOMIC DNA]</scope>
    <source>
        <strain evidence="1 2">KCTC 42508</strain>
    </source>
</reference>
<sequence length="132" mass="15200">MNKLASIVLSAIILLQTIGLHTDDLVQIDEFIEHAKFHSEQYGDNVLVFISKHYGELKAEHEQEHQEEKEDHEQLPFQHHSHLSSIIVYTQNPVNAELETPIITEYKDSNFYYQAPSSSSHTKGLLQPPRHS</sequence>
<dbReference type="Proteomes" id="UP000323188">
    <property type="component" value="Unassembled WGS sequence"/>
</dbReference>
<organism evidence="1 2">
    <name type="scientific">Maribacter flavus</name>
    <dbReference type="NCBI Taxonomy" id="1658664"/>
    <lineage>
        <taxon>Bacteria</taxon>
        <taxon>Pseudomonadati</taxon>
        <taxon>Bacteroidota</taxon>
        <taxon>Flavobacteriia</taxon>
        <taxon>Flavobacteriales</taxon>
        <taxon>Flavobacteriaceae</taxon>
        <taxon>Maribacter</taxon>
    </lineage>
</organism>
<dbReference type="EMBL" id="VUOE01000002">
    <property type="protein sequence ID" value="KAA2217289.1"/>
    <property type="molecule type" value="Genomic_DNA"/>
</dbReference>
<evidence type="ECO:0000313" key="2">
    <source>
        <dbReference type="Proteomes" id="UP000323188"/>
    </source>
</evidence>
<gene>
    <name evidence="1" type="ORF">F0361_15155</name>
</gene>
<dbReference type="AlphaFoldDB" id="A0A5B2TSU3"/>
<evidence type="ECO:0000313" key="1">
    <source>
        <dbReference type="EMBL" id="KAA2217289.1"/>
    </source>
</evidence>